<dbReference type="InterPro" id="IPR026841">
    <property type="entry name" value="Aur1/Ipt1"/>
</dbReference>
<feature type="transmembrane region" description="Helical" evidence="5">
    <location>
        <begin position="38"/>
        <end position="56"/>
    </location>
</feature>
<comment type="subcellular location">
    <subcellularLocation>
        <location evidence="1">Membrane</location>
        <topology evidence="1">Multi-pass membrane protein</topology>
    </subcellularLocation>
</comment>
<evidence type="ECO:0000256" key="1">
    <source>
        <dbReference type="ARBA" id="ARBA00004141"/>
    </source>
</evidence>
<dbReference type="InterPro" id="IPR052185">
    <property type="entry name" value="IPC_Synthase-Related"/>
</dbReference>
<organism evidence="7 8">
    <name type="scientific">Allorhizobium terrae</name>
    <dbReference type="NCBI Taxonomy" id="1848972"/>
    <lineage>
        <taxon>Bacteria</taxon>
        <taxon>Pseudomonadati</taxon>
        <taxon>Pseudomonadota</taxon>
        <taxon>Alphaproteobacteria</taxon>
        <taxon>Hyphomicrobiales</taxon>
        <taxon>Rhizobiaceae</taxon>
        <taxon>Rhizobium/Agrobacterium group</taxon>
        <taxon>Allorhizobium</taxon>
    </lineage>
</organism>
<feature type="transmembrane region" description="Helical" evidence="5">
    <location>
        <begin position="123"/>
        <end position="149"/>
    </location>
</feature>
<dbReference type="PANTHER" id="PTHR31310">
    <property type="match status" value="1"/>
</dbReference>
<evidence type="ECO:0000256" key="3">
    <source>
        <dbReference type="ARBA" id="ARBA00022989"/>
    </source>
</evidence>
<dbReference type="EMBL" id="SSOA01000001">
    <property type="protein sequence ID" value="THF53835.1"/>
    <property type="molecule type" value="Genomic_DNA"/>
</dbReference>
<keyword evidence="4 5" id="KW-0472">Membrane</keyword>
<dbReference type="Pfam" id="PF14378">
    <property type="entry name" value="PAP2_3"/>
    <property type="match status" value="1"/>
</dbReference>
<evidence type="ECO:0000256" key="5">
    <source>
        <dbReference type="SAM" id="Phobius"/>
    </source>
</evidence>
<comment type="caution">
    <text evidence="7">The sequence shown here is derived from an EMBL/GenBank/DDBJ whole genome shotgun (WGS) entry which is preliminary data.</text>
</comment>
<feature type="transmembrane region" description="Helical" evidence="5">
    <location>
        <begin position="156"/>
        <end position="176"/>
    </location>
</feature>
<reference evidence="7 8" key="1">
    <citation type="submission" date="2019-04" db="EMBL/GenBank/DDBJ databases">
        <title>Rhizobium terrae sp. nov., isolated from a paddy soil.</title>
        <authorList>
            <person name="Lin S.-Y."/>
            <person name="Hameed A."/>
            <person name="Huang H.-I."/>
            <person name="Young C.-C."/>
        </authorList>
    </citation>
    <scope>NUCLEOTIDE SEQUENCE [LARGE SCALE GENOMIC DNA]</scope>
    <source>
        <strain evidence="7 8">CC-HIH110</strain>
    </source>
</reference>
<proteinExistence type="predicted"/>
<sequence length="351" mass="38573">MIFRDKPRFLLIALIATSYALMVPLSLATAVTIDVYQWLLSLSPFLLSCLTLAAFARHKRYLRISSIAECFLFGVLLGLPILFSTYAAMKLDRPLADAWLHQIDQAVGLDWWGFIRMVDHHSLLAWSLGIAYQSFGFQLMGIAMVLCAVGQKDRGYTMILCFGVIGYCASIIAIWFPAQSAYVTYQLANHPPLHINTSLGYGFLEQFHAVRSQSTFMLETSKAAGILTFPSVHAACAVLYSWGAWSIKPARYPILGLNMMMAVSAMSHGSHYFIDIPAGFMLAACVIAFVSAATASSLNPAQPALQNDAYLQRRKRRADQAQCDQTGRASHPELQPALIAIETAPAHSKAG</sequence>
<feature type="transmembrane region" description="Helical" evidence="5">
    <location>
        <begin position="223"/>
        <end position="242"/>
    </location>
</feature>
<dbReference type="PANTHER" id="PTHR31310:SF7">
    <property type="entry name" value="PA-PHOSPHATASE RELATED-FAMILY PROTEIN DDB_G0268928"/>
    <property type="match status" value="1"/>
</dbReference>
<feature type="transmembrane region" description="Helical" evidence="5">
    <location>
        <begin position="68"/>
        <end position="89"/>
    </location>
</feature>
<evidence type="ECO:0000313" key="8">
    <source>
        <dbReference type="Proteomes" id="UP000310754"/>
    </source>
</evidence>
<feature type="transmembrane region" description="Helical" evidence="5">
    <location>
        <begin position="280"/>
        <end position="298"/>
    </location>
</feature>
<keyword evidence="3 5" id="KW-1133">Transmembrane helix</keyword>
<dbReference type="AlphaFoldDB" id="A0A4S4A5Q2"/>
<keyword evidence="8" id="KW-1185">Reference proteome</keyword>
<protein>
    <submittedName>
        <fullName evidence="7">Phosphatase PAP2 family protein</fullName>
    </submittedName>
</protein>
<dbReference type="GO" id="GO:0016020">
    <property type="term" value="C:membrane"/>
    <property type="evidence" value="ECO:0007669"/>
    <property type="project" value="UniProtKB-SubCell"/>
</dbReference>
<gene>
    <name evidence="7" type="ORF">E6C51_01600</name>
</gene>
<evidence type="ECO:0000256" key="4">
    <source>
        <dbReference type="ARBA" id="ARBA00023136"/>
    </source>
</evidence>
<name>A0A4S4A5Q2_9HYPH</name>
<keyword evidence="2 5" id="KW-0812">Transmembrane</keyword>
<accession>A0A4S4A5Q2</accession>
<evidence type="ECO:0000256" key="2">
    <source>
        <dbReference type="ARBA" id="ARBA00022692"/>
    </source>
</evidence>
<evidence type="ECO:0000259" key="6">
    <source>
        <dbReference type="Pfam" id="PF14378"/>
    </source>
</evidence>
<evidence type="ECO:0000313" key="7">
    <source>
        <dbReference type="EMBL" id="THF53835.1"/>
    </source>
</evidence>
<feature type="transmembrane region" description="Helical" evidence="5">
    <location>
        <begin position="254"/>
        <end position="274"/>
    </location>
</feature>
<dbReference type="Proteomes" id="UP000310754">
    <property type="component" value="Unassembled WGS sequence"/>
</dbReference>
<feature type="domain" description="Inositolphosphotransferase Aur1/Ipt1" evidence="6">
    <location>
        <begin position="99"/>
        <end position="288"/>
    </location>
</feature>